<name>A0A4S5EG59_9ACTN</name>
<comment type="caution">
    <text evidence="1">The sequence shown here is derived from an EMBL/GenBank/DDBJ whole genome shotgun (WGS) entry which is preliminary data.</text>
</comment>
<reference evidence="1 2" key="1">
    <citation type="submission" date="2019-04" db="EMBL/GenBank/DDBJ databases">
        <title>Draft genome sequences for three unisolated Alnus-infective Frankia Sp+ strains, AgTrS, AiOr and AvVan, the first sequenced Frankia strains able to sporulate in-planta.</title>
        <authorList>
            <person name="Bethencourt L."/>
            <person name="Vautrin F."/>
            <person name="Taib N."/>
            <person name="Dubost A."/>
            <person name="Castro-Garcia L."/>
            <person name="Imbaud O."/>
            <person name="Abrouk D."/>
            <person name="Fournier P."/>
            <person name="Briolay J."/>
            <person name="Nguyen A."/>
            <person name="Normand P."/>
            <person name="Fernandez M.P."/>
            <person name="Brochier-Armanet C."/>
            <person name="Herrera-Belaroussi A."/>
        </authorList>
    </citation>
    <scope>NUCLEOTIDE SEQUENCE [LARGE SCALE GENOMIC DNA]</scope>
    <source>
        <strain evidence="1 2">AvVan</strain>
    </source>
</reference>
<gene>
    <name evidence="1" type="ORF">E7Y31_15555</name>
</gene>
<dbReference type="Proteomes" id="UP000305282">
    <property type="component" value="Unassembled WGS sequence"/>
</dbReference>
<dbReference type="AlphaFoldDB" id="A0A4S5EG59"/>
<evidence type="ECO:0000313" key="2">
    <source>
        <dbReference type="Proteomes" id="UP000305282"/>
    </source>
</evidence>
<evidence type="ECO:0000313" key="1">
    <source>
        <dbReference type="EMBL" id="THJ70991.1"/>
    </source>
</evidence>
<sequence>VCSLWDVVRDRRLNHFVEVIPEVLKSECDALLNAYRDSPQSREDADPTVI</sequence>
<protein>
    <submittedName>
        <fullName evidence="1">Nucleoside deaminase</fullName>
    </submittedName>
</protein>
<keyword evidence="2" id="KW-1185">Reference proteome</keyword>
<organism evidence="1 2">
    <name type="scientific">Candidatus Frankia alpina</name>
    <dbReference type="NCBI Taxonomy" id="2699483"/>
    <lineage>
        <taxon>Bacteria</taxon>
        <taxon>Bacillati</taxon>
        <taxon>Actinomycetota</taxon>
        <taxon>Actinomycetes</taxon>
        <taxon>Frankiales</taxon>
        <taxon>Frankiaceae</taxon>
        <taxon>Frankia</taxon>
    </lineage>
</organism>
<proteinExistence type="predicted"/>
<accession>A0A4S5EG59</accession>
<feature type="non-terminal residue" evidence="1">
    <location>
        <position position="1"/>
    </location>
</feature>
<dbReference type="EMBL" id="SSXH01000414">
    <property type="protein sequence ID" value="THJ70991.1"/>
    <property type="molecule type" value="Genomic_DNA"/>
</dbReference>